<evidence type="ECO:0000313" key="3">
    <source>
        <dbReference type="Proteomes" id="UP000067476"/>
    </source>
</evidence>
<dbReference type="PATRIC" id="fig|216942.3.peg.707"/>
<organism evidence="2 3">
    <name type="scientific">Spiroplasma litorale</name>
    <dbReference type="NCBI Taxonomy" id="216942"/>
    <lineage>
        <taxon>Bacteria</taxon>
        <taxon>Bacillati</taxon>
        <taxon>Mycoplasmatota</taxon>
        <taxon>Mollicutes</taxon>
        <taxon>Entomoplasmatales</taxon>
        <taxon>Spiroplasmataceae</taxon>
        <taxon>Spiroplasma</taxon>
    </lineage>
</organism>
<sequence>MNNTEIALLVGFIISSILLALYILYLVFNSNKYLKKDTKLTTSTKKFVYIFFNKWFKIFMLFTLSLIVFFCLSMFIVEMLK</sequence>
<feature type="transmembrane region" description="Helical" evidence="1">
    <location>
        <begin position="6"/>
        <end position="28"/>
    </location>
</feature>
<keyword evidence="3" id="KW-1185">Reference proteome</keyword>
<keyword evidence="1" id="KW-1133">Transmembrane helix</keyword>
<dbReference type="Proteomes" id="UP000067476">
    <property type="component" value="Chromosome"/>
</dbReference>
<keyword evidence="1" id="KW-0472">Membrane</keyword>
<dbReference type="EMBL" id="CP012357">
    <property type="protein sequence ID" value="AKX34324.1"/>
    <property type="molecule type" value="Genomic_DNA"/>
</dbReference>
<reference evidence="2 3" key="1">
    <citation type="journal article" date="2015" name="Genome Announc.">
        <title>Complete Genome Sequence of Spiroplasma litorale TN-1T (DSM 21781), a Bacterium Isolated from a Green-Eyed Horsefly (Tabanus nigrovittatus).</title>
        <authorList>
            <person name="Lo W.S."/>
            <person name="Lai Y.C."/>
            <person name="Lien Y.W."/>
            <person name="Wang T.H."/>
            <person name="Kuo C.H."/>
        </authorList>
    </citation>
    <scope>NUCLEOTIDE SEQUENCE [LARGE SCALE GENOMIC DNA]</scope>
    <source>
        <strain evidence="2 3">TN-1</strain>
    </source>
</reference>
<gene>
    <name evidence="2" type="ORF">SLITO_v1c06970</name>
</gene>
<dbReference type="KEGG" id="sll:SLITO_v1c06970"/>
<protein>
    <submittedName>
        <fullName evidence="2">Uncharacterized protein</fullName>
    </submittedName>
</protein>
<evidence type="ECO:0000313" key="2">
    <source>
        <dbReference type="EMBL" id="AKX34324.1"/>
    </source>
</evidence>
<feature type="transmembrane region" description="Helical" evidence="1">
    <location>
        <begin position="55"/>
        <end position="77"/>
    </location>
</feature>
<dbReference type="AlphaFoldDB" id="A0A0K1W1Y7"/>
<evidence type="ECO:0000256" key="1">
    <source>
        <dbReference type="SAM" id="Phobius"/>
    </source>
</evidence>
<name>A0A0K1W1Y7_9MOLU</name>
<accession>A0A0K1W1Y7</accession>
<keyword evidence="1" id="KW-0812">Transmembrane</keyword>
<proteinExistence type="predicted"/>
<dbReference type="STRING" id="216942.SLITO_v1c06970"/>